<dbReference type="SUPFAM" id="SSF48350">
    <property type="entry name" value="GTPase activation domain, GAP"/>
    <property type="match status" value="2"/>
</dbReference>
<comment type="caution">
    <text evidence="5">The sequence shown here is derived from an EMBL/GenBank/DDBJ whole genome shotgun (WGS) entry which is preliminary data.</text>
</comment>
<dbReference type="InterPro" id="IPR039360">
    <property type="entry name" value="Ras_GTPase"/>
</dbReference>
<dbReference type="PROSITE" id="PS50018">
    <property type="entry name" value="RAS_GTPASE_ACTIV_2"/>
    <property type="match status" value="1"/>
</dbReference>
<dbReference type="OrthoDB" id="28245at2759"/>
<keyword evidence="6" id="KW-1185">Reference proteome</keyword>
<dbReference type="PANTHER" id="PTHR10194:SF151">
    <property type="entry name" value="NEUROFIBROMIN-A"/>
    <property type="match status" value="1"/>
</dbReference>
<dbReference type="EMBL" id="MCOG01000162">
    <property type="protein sequence ID" value="ORY32960.1"/>
    <property type="molecule type" value="Genomic_DNA"/>
</dbReference>
<evidence type="ECO:0000256" key="2">
    <source>
        <dbReference type="SAM" id="Coils"/>
    </source>
</evidence>
<dbReference type="Pfam" id="PF00616">
    <property type="entry name" value="RasGAP"/>
    <property type="match status" value="2"/>
</dbReference>
<proteinExistence type="predicted"/>
<dbReference type="AlphaFoldDB" id="A0A1Y2BEJ8"/>
<sequence length="614" mass="70815">MPKNLSSPSIFNKKKKTLSLKKGKENKKEKINTDDIKKEIFKLLFINFGIKKVNCLFLMLCSTLVFNESVSQLSSPILNIIKYVNKQKKFITEENFIIMLLMNKVTHFENKRKNITDLLRDNSIPIMLLNNYTKENGQEYLIKTLSGPMEKVLPMVFKCEIDPLKIENQVINQLKEKKKEEKEDNNYVNENIKTVEKSNNNKNKNEISVGNKDIESEKEEEDNINKEEVKNQTKIILKENTQNIQKACTILLKAITTSKSSMPEGFKSICQSLAYAIQRIYEEDNFFFSPNMLYVLDEEIYIDNNDDNNSMTSDYTKTENTAINDSENDKSDDENSKKKKEKIKIKKKKRNIFNLSINTKQTKNSLQNITNENNNEEISHFSEMNLFNSKTATSMTFTKVKVHKSFYDIDENIDNLSIDSTSSSDDENSSSTLSCSSIKLFIPTFEKTIGNNYLAPDEDITSSLDNLEINEESYHADEESSIQSLIIGTLLFLRFFIPAITSPDIYNIVPNKLSMDYRRGLILCGKVLTAMCNDVEFGGKEQYMTCFNSFLHEKKFDLQEFIAWTILPSKNDKDDEKKENIPQNSLQLKNQTTNSIFNSNNLFLGKINKGKKIL</sequence>
<protein>
    <submittedName>
        <fullName evidence="5">Rho GTPase activation protein</fullName>
    </submittedName>
</protein>
<evidence type="ECO:0000256" key="3">
    <source>
        <dbReference type="SAM" id="MobiDB-lite"/>
    </source>
</evidence>
<evidence type="ECO:0000256" key="1">
    <source>
        <dbReference type="ARBA" id="ARBA00022468"/>
    </source>
</evidence>
<feature type="region of interest" description="Disordered" evidence="3">
    <location>
        <begin position="199"/>
        <end position="225"/>
    </location>
</feature>
<dbReference type="InterPro" id="IPR001936">
    <property type="entry name" value="RasGAP_dom"/>
</dbReference>
<accession>A0A1Y2BEJ8</accession>
<evidence type="ECO:0000259" key="4">
    <source>
        <dbReference type="PROSITE" id="PS50018"/>
    </source>
</evidence>
<feature type="domain" description="Ras-GAP" evidence="4">
    <location>
        <begin position="96"/>
        <end position="533"/>
    </location>
</feature>
<dbReference type="InterPro" id="IPR008936">
    <property type="entry name" value="Rho_GTPase_activation_prot"/>
</dbReference>
<name>A0A1Y2BEJ8_9FUNG</name>
<feature type="region of interest" description="Disordered" evidence="3">
    <location>
        <begin position="305"/>
        <end position="341"/>
    </location>
</feature>
<dbReference type="PANTHER" id="PTHR10194">
    <property type="entry name" value="RAS GTPASE-ACTIVATING PROTEINS"/>
    <property type="match status" value="1"/>
</dbReference>
<reference evidence="5 6" key="1">
    <citation type="submission" date="2016-08" db="EMBL/GenBank/DDBJ databases">
        <title>A Parts List for Fungal Cellulosomes Revealed by Comparative Genomics.</title>
        <authorList>
            <consortium name="DOE Joint Genome Institute"/>
            <person name="Haitjema C.H."/>
            <person name="Gilmore S.P."/>
            <person name="Henske J.K."/>
            <person name="Solomon K.V."/>
            <person name="De Groot R."/>
            <person name="Kuo A."/>
            <person name="Mondo S.J."/>
            <person name="Salamov A.A."/>
            <person name="Labutti K."/>
            <person name="Zhao Z."/>
            <person name="Chiniquy J."/>
            <person name="Barry K."/>
            <person name="Brewer H.M."/>
            <person name="Purvine S.O."/>
            <person name="Wright A.T."/>
            <person name="Boxma B."/>
            <person name="Van Alen T."/>
            <person name="Hackstein J.H."/>
            <person name="Baker S.E."/>
            <person name="Grigoriev I.V."/>
            <person name="O'Malley M.A."/>
        </authorList>
    </citation>
    <scope>NUCLEOTIDE SEQUENCE [LARGE SCALE GENOMIC DNA]</scope>
    <source>
        <strain evidence="5 6">G1</strain>
    </source>
</reference>
<dbReference type="SMART" id="SM00323">
    <property type="entry name" value="RasGAP"/>
    <property type="match status" value="1"/>
</dbReference>
<organism evidence="5 6">
    <name type="scientific">Neocallimastix californiae</name>
    <dbReference type="NCBI Taxonomy" id="1754190"/>
    <lineage>
        <taxon>Eukaryota</taxon>
        <taxon>Fungi</taxon>
        <taxon>Fungi incertae sedis</taxon>
        <taxon>Chytridiomycota</taxon>
        <taxon>Chytridiomycota incertae sedis</taxon>
        <taxon>Neocallimastigomycetes</taxon>
        <taxon>Neocallimastigales</taxon>
        <taxon>Neocallimastigaceae</taxon>
        <taxon>Neocallimastix</taxon>
    </lineage>
</organism>
<evidence type="ECO:0000313" key="6">
    <source>
        <dbReference type="Proteomes" id="UP000193920"/>
    </source>
</evidence>
<dbReference type="Gene3D" id="1.10.506.10">
    <property type="entry name" value="GTPase Activation - p120gap, domain 1"/>
    <property type="match status" value="2"/>
</dbReference>
<evidence type="ECO:0000313" key="5">
    <source>
        <dbReference type="EMBL" id="ORY32960.1"/>
    </source>
</evidence>
<feature type="compositionally biased region" description="Polar residues" evidence="3">
    <location>
        <begin position="310"/>
        <end position="322"/>
    </location>
</feature>
<dbReference type="GO" id="GO:0005096">
    <property type="term" value="F:GTPase activator activity"/>
    <property type="evidence" value="ECO:0007669"/>
    <property type="project" value="UniProtKB-KW"/>
</dbReference>
<feature type="compositionally biased region" description="Basic and acidic residues" evidence="3">
    <location>
        <begin position="327"/>
        <end position="336"/>
    </location>
</feature>
<dbReference type="Proteomes" id="UP000193920">
    <property type="component" value="Unassembled WGS sequence"/>
</dbReference>
<dbReference type="STRING" id="1754190.A0A1Y2BEJ8"/>
<feature type="coiled-coil region" evidence="2">
    <location>
        <begin position="164"/>
        <end position="191"/>
    </location>
</feature>
<gene>
    <name evidence="5" type="ORF">LY90DRAFT_72903</name>
</gene>
<keyword evidence="1" id="KW-0343">GTPase activation</keyword>
<keyword evidence="2" id="KW-0175">Coiled coil</keyword>